<evidence type="ECO:0000256" key="1">
    <source>
        <dbReference type="SAM" id="Phobius"/>
    </source>
</evidence>
<protein>
    <submittedName>
        <fullName evidence="2">Cytochrome c domain protein</fullName>
    </submittedName>
</protein>
<dbReference type="InterPro" id="IPR036909">
    <property type="entry name" value="Cyt_c-like_dom_sf"/>
</dbReference>
<evidence type="ECO:0000313" key="2">
    <source>
        <dbReference type="EMBL" id="CCO44522.1"/>
    </source>
</evidence>
<keyword evidence="1" id="KW-0812">Transmembrane</keyword>
<keyword evidence="1" id="KW-0472">Membrane</keyword>
<dbReference type="PANTHER" id="PTHR30600:SF9">
    <property type="entry name" value="BLR7738 PROTEIN"/>
    <property type="match status" value="1"/>
</dbReference>
<dbReference type="Proteomes" id="UP000018211">
    <property type="component" value="Unassembled WGS sequence"/>
</dbReference>
<dbReference type="PANTHER" id="PTHR30600">
    <property type="entry name" value="CYTOCHROME C PEROXIDASE-RELATED"/>
    <property type="match status" value="1"/>
</dbReference>
<feature type="transmembrane region" description="Helical" evidence="1">
    <location>
        <begin position="61"/>
        <end position="79"/>
    </location>
</feature>
<dbReference type="AlphaFoldDB" id="A0AAV2VIP5"/>
<sequence>MQLEKTVQWLILPFQWFFKALLTALKAIFRAIITIILKVYRWAKGIIIALWNLWLSLGPKWFRVTLFSVVIVSFLYFQIKSFLAPNLTVETVNEVHYLNSGWTDKDRETYYFTPQGTELLGLEYNWLVNLELPFSKDMLASTDNMRGWGFIVDPGQQPTIMNPGNLPVGFGRHIDPKTQREKLDITCAACHTGELHYQGKAMRVDGGQALHSISSIKTGEFIVSLGASVFLTYVDPFKFNRFADRVVGEDMDKRMKLRKDLRAFIEKGMSFANSAGNPSLYPVEEGRGRTDAVGRIANVVFGYDIDEPSNLTIANAPVSYPFLWDMWRFDWVQYTGFTNQPMARNIGESLGVLAPIKLVNENGELLTSDEFGETVIDLPGMHCIEGKLRTLEPPKWPEHILGDIDIAMARDGKDLFAKNCQFCHGPHRSESYQWPVASHEGANPAHQIDVNWEWDMDGDITYVAGRAIRQDWREVVWALPWIDIDTIGTDATAANNYMDHKYDASKIIPDSEPVNAGDGLQILLNRLIPKLYQDEHIDKSLIPEYDGLNIPFRIVNKRAYKARPLHGVWATPPYLHNGSVPTIYHMISPQSERPQEFYVGNREYDPIRLGYATDIKQGAFLHDTRIEGNGNHGHLFTDADVKGRIGKLLTVKERMKLLEYIKVMGNPNFDIALGGDPQNWNQYVEAPYFESEQLACESRFESAKSHPLEVH</sequence>
<dbReference type="GO" id="GO:0020037">
    <property type="term" value="F:heme binding"/>
    <property type="evidence" value="ECO:0007669"/>
    <property type="project" value="InterPro"/>
</dbReference>
<dbReference type="SUPFAM" id="SSF46626">
    <property type="entry name" value="Cytochrome c"/>
    <property type="match status" value="1"/>
</dbReference>
<keyword evidence="1" id="KW-1133">Transmembrane helix</keyword>
<gene>
    <name evidence="2" type="ORF">VIBNISOn1_1160030</name>
</gene>
<name>A0AAV2VIP5_9VIBR</name>
<comment type="caution">
    <text evidence="2">The sequence shown here is derived from an EMBL/GenBank/DDBJ whole genome shotgun (WGS) entry which is preliminary data.</text>
</comment>
<dbReference type="Pfam" id="PF21419">
    <property type="entry name" value="RoxA-like_Cyt-c"/>
    <property type="match status" value="1"/>
</dbReference>
<dbReference type="GO" id="GO:0009055">
    <property type="term" value="F:electron transfer activity"/>
    <property type="evidence" value="ECO:0007669"/>
    <property type="project" value="InterPro"/>
</dbReference>
<feature type="transmembrane region" description="Helical" evidence="1">
    <location>
        <begin position="20"/>
        <end position="40"/>
    </location>
</feature>
<dbReference type="Gene3D" id="1.10.760.10">
    <property type="entry name" value="Cytochrome c-like domain"/>
    <property type="match status" value="1"/>
</dbReference>
<dbReference type="NCBIfam" id="NF040606">
    <property type="entry name" value="CytoC_perox"/>
    <property type="match status" value="1"/>
</dbReference>
<dbReference type="EMBL" id="CAOF01000020">
    <property type="protein sequence ID" value="CCO44522.1"/>
    <property type="molecule type" value="Genomic_DNA"/>
</dbReference>
<dbReference type="InterPro" id="IPR047758">
    <property type="entry name" value="CytoC_perox"/>
</dbReference>
<dbReference type="GO" id="GO:0004130">
    <property type="term" value="F:cytochrome-c peroxidase activity"/>
    <property type="evidence" value="ECO:0007669"/>
    <property type="project" value="TreeGrafter"/>
</dbReference>
<evidence type="ECO:0000313" key="3">
    <source>
        <dbReference type="Proteomes" id="UP000018211"/>
    </source>
</evidence>
<dbReference type="InterPro" id="IPR051395">
    <property type="entry name" value="Cytochrome_c_Peroxidase/MauG"/>
</dbReference>
<accession>A0AAV2VIP5</accession>
<reference evidence="2 3" key="1">
    <citation type="journal article" date="2013" name="ISME J.">
        <title>Comparative genomics of pathogenic lineages of Vibrio nigripulchritudo identifies virulence-associated traits.</title>
        <authorList>
            <person name="Goudenege D."/>
            <person name="Labreuche Y."/>
            <person name="Krin E."/>
            <person name="Ansquer D."/>
            <person name="Mangenot S."/>
            <person name="Calteau A."/>
            <person name="Medigue C."/>
            <person name="Mazel D."/>
            <person name="Polz M.F."/>
            <person name="Le Roux F."/>
        </authorList>
    </citation>
    <scope>NUCLEOTIDE SEQUENCE [LARGE SCALE GENOMIC DNA]</scope>
    <source>
        <strain evidence="2 3">SOn1</strain>
    </source>
</reference>
<proteinExistence type="predicted"/>
<organism evidence="2 3">
    <name type="scientific">Vibrio nigripulchritudo SOn1</name>
    <dbReference type="NCBI Taxonomy" id="1238450"/>
    <lineage>
        <taxon>Bacteria</taxon>
        <taxon>Pseudomonadati</taxon>
        <taxon>Pseudomonadota</taxon>
        <taxon>Gammaproteobacteria</taxon>
        <taxon>Vibrionales</taxon>
        <taxon>Vibrionaceae</taxon>
        <taxon>Vibrio</taxon>
    </lineage>
</organism>